<dbReference type="PANTHER" id="PTHR12411">
    <property type="entry name" value="CYSTEINE PROTEASE FAMILY C1-RELATED"/>
    <property type="match status" value="1"/>
</dbReference>
<dbReference type="Proteomes" id="UP000001593">
    <property type="component" value="Unassembled WGS sequence"/>
</dbReference>
<organism evidence="10 11">
    <name type="scientific">Nematostella vectensis</name>
    <name type="common">Starlet sea anemone</name>
    <dbReference type="NCBI Taxonomy" id="45351"/>
    <lineage>
        <taxon>Eukaryota</taxon>
        <taxon>Metazoa</taxon>
        <taxon>Cnidaria</taxon>
        <taxon>Anthozoa</taxon>
        <taxon>Hexacorallia</taxon>
        <taxon>Actiniaria</taxon>
        <taxon>Edwardsiidae</taxon>
        <taxon>Nematostella</taxon>
    </lineage>
</organism>
<keyword evidence="4" id="KW-0788">Thiol protease</keyword>
<comment type="similarity">
    <text evidence="1">Belongs to the peptidase C1 family.</text>
</comment>
<keyword evidence="2" id="KW-0645">Protease</keyword>
<dbReference type="OMA" id="MSIYLKW"/>
<evidence type="ECO:0000313" key="10">
    <source>
        <dbReference type="EMBL" id="EDO45953.1"/>
    </source>
</evidence>
<dbReference type="InterPro" id="IPR013128">
    <property type="entry name" value="Peptidase_C1A"/>
</dbReference>
<dbReference type="GO" id="GO:0051603">
    <property type="term" value="P:proteolysis involved in protein catabolic process"/>
    <property type="evidence" value="ECO:0000318"/>
    <property type="project" value="GO_Central"/>
</dbReference>
<dbReference type="OrthoDB" id="10253408at2759"/>
<dbReference type="InterPro" id="IPR039417">
    <property type="entry name" value="Peptidase_C1A_papain-like"/>
</dbReference>
<dbReference type="GO" id="GO:0005615">
    <property type="term" value="C:extracellular space"/>
    <property type="evidence" value="ECO:0000318"/>
    <property type="project" value="GO_Central"/>
</dbReference>
<feature type="domain" description="Cathepsin propeptide inhibitor" evidence="9">
    <location>
        <begin position="27"/>
        <end position="83"/>
    </location>
</feature>
<dbReference type="PRINTS" id="PR00705">
    <property type="entry name" value="PAPAIN"/>
</dbReference>
<feature type="domain" description="Peptidase C1A papain C-terminal" evidence="8">
    <location>
        <begin position="112"/>
        <end position="325"/>
    </location>
</feature>
<dbReference type="PROSITE" id="PS00139">
    <property type="entry name" value="THIOL_PROTEASE_CYS"/>
    <property type="match status" value="1"/>
</dbReference>
<keyword evidence="6" id="KW-1015">Disulfide bond</keyword>
<evidence type="ECO:0000256" key="4">
    <source>
        <dbReference type="ARBA" id="ARBA00022807"/>
    </source>
</evidence>
<dbReference type="InterPro" id="IPR025660">
    <property type="entry name" value="Pept_his_AS"/>
</dbReference>
<dbReference type="PhylomeDB" id="A7RRH6"/>
<evidence type="ECO:0000259" key="8">
    <source>
        <dbReference type="SMART" id="SM00645"/>
    </source>
</evidence>
<dbReference type="FunFam" id="3.90.70.10:FF:000006">
    <property type="entry name" value="Cathepsin S"/>
    <property type="match status" value="1"/>
</dbReference>
<dbReference type="SMART" id="SM00848">
    <property type="entry name" value="Inhibitor_I29"/>
    <property type="match status" value="1"/>
</dbReference>
<evidence type="ECO:0000259" key="9">
    <source>
        <dbReference type="SMART" id="SM00848"/>
    </source>
</evidence>
<dbReference type="PROSITE" id="PS00640">
    <property type="entry name" value="THIOL_PROTEASE_ASN"/>
    <property type="match status" value="1"/>
</dbReference>
<feature type="chain" id="PRO_5018707103" evidence="7">
    <location>
        <begin position="17"/>
        <end position="326"/>
    </location>
</feature>
<proteinExistence type="inferred from homology"/>
<dbReference type="CDD" id="cd02248">
    <property type="entry name" value="Peptidase_C1A"/>
    <property type="match status" value="1"/>
</dbReference>
<dbReference type="InParanoid" id="A7RRH6"/>
<keyword evidence="5" id="KW-0865">Zymogen</keyword>
<dbReference type="SUPFAM" id="SSF54001">
    <property type="entry name" value="Cysteine proteinases"/>
    <property type="match status" value="1"/>
</dbReference>
<keyword evidence="11" id="KW-1185">Reference proteome</keyword>
<evidence type="ECO:0000256" key="6">
    <source>
        <dbReference type="ARBA" id="ARBA00023157"/>
    </source>
</evidence>
<protein>
    <submittedName>
        <fullName evidence="10">Uncharacterized protein</fullName>
    </submittedName>
</protein>
<dbReference type="MEROPS" id="C01.092"/>
<name>A7RRH6_NEMVE</name>
<dbReference type="eggNOG" id="KOG1543">
    <property type="taxonomic scope" value="Eukaryota"/>
</dbReference>
<feature type="signal peptide" evidence="7">
    <location>
        <begin position="1"/>
        <end position="16"/>
    </location>
</feature>
<dbReference type="InterPro" id="IPR025661">
    <property type="entry name" value="Pept_asp_AS"/>
</dbReference>
<evidence type="ECO:0000256" key="2">
    <source>
        <dbReference type="ARBA" id="ARBA00022670"/>
    </source>
</evidence>
<dbReference type="Pfam" id="PF00112">
    <property type="entry name" value="Peptidase_C1"/>
    <property type="match status" value="1"/>
</dbReference>
<dbReference type="HOGENOM" id="CLU_012184_1_2_1"/>
<dbReference type="GO" id="GO:2001235">
    <property type="term" value="P:positive regulation of apoptotic signaling pathway"/>
    <property type="evidence" value="ECO:0000318"/>
    <property type="project" value="GO_Central"/>
</dbReference>
<dbReference type="GO" id="GO:0006955">
    <property type="term" value="P:immune response"/>
    <property type="evidence" value="ECO:0000318"/>
    <property type="project" value="GO_Central"/>
</dbReference>
<evidence type="ECO:0000256" key="5">
    <source>
        <dbReference type="ARBA" id="ARBA00023145"/>
    </source>
</evidence>
<dbReference type="EMBL" id="DS469531">
    <property type="protein sequence ID" value="EDO45953.1"/>
    <property type="molecule type" value="Genomic_DNA"/>
</dbReference>
<dbReference type="Gene3D" id="3.90.70.10">
    <property type="entry name" value="Cysteine proteinases"/>
    <property type="match status" value="1"/>
</dbReference>
<reference evidence="10 11" key="1">
    <citation type="journal article" date="2007" name="Science">
        <title>Sea anemone genome reveals ancestral eumetazoan gene repertoire and genomic organization.</title>
        <authorList>
            <person name="Putnam N.H."/>
            <person name="Srivastava M."/>
            <person name="Hellsten U."/>
            <person name="Dirks B."/>
            <person name="Chapman J."/>
            <person name="Salamov A."/>
            <person name="Terry A."/>
            <person name="Shapiro H."/>
            <person name="Lindquist E."/>
            <person name="Kapitonov V.V."/>
            <person name="Jurka J."/>
            <person name="Genikhovich G."/>
            <person name="Grigoriev I.V."/>
            <person name="Lucas S.M."/>
            <person name="Steele R.E."/>
            <person name="Finnerty J.R."/>
            <person name="Technau U."/>
            <person name="Martindale M.Q."/>
            <person name="Rokhsar D.S."/>
        </authorList>
    </citation>
    <scope>NUCLEOTIDE SEQUENCE [LARGE SCALE GENOMIC DNA]</scope>
    <source>
        <strain evidence="11">CH2 X CH6</strain>
    </source>
</reference>
<evidence type="ECO:0000256" key="7">
    <source>
        <dbReference type="SAM" id="SignalP"/>
    </source>
</evidence>
<dbReference type="AlphaFoldDB" id="A7RRH6"/>
<dbReference type="GO" id="GO:0005764">
    <property type="term" value="C:lysosome"/>
    <property type="evidence" value="ECO:0000318"/>
    <property type="project" value="GO_Central"/>
</dbReference>
<sequence length="326" mass="36232">MKVFLVLCVLVASSRGWSVRFGQDSEWVAWKSYHGKSYSDVHEERTRMAIWQQNLEKIKRHNAEDHSYKMAMNHLGDLTEDEFRYFYLGVRAHHNSTKRGWATYMPPSNVKIPSSVDWSQKGYVTGVKNQGQCGSCWAFSTTGSVEGQHFRKTGSLVSLSEQNLIDCSGSYGNNGCQGGLMDNAFRYIESNGGIDTESSYPYLGQQGSCHFSSSHVGARVTGYQDIPQGSEQALQSAVATVGPVSVAVDASQWQFYSSGVYDNPYCSSTQLDHGVLVIGYGNYNGQDYWLVKNSWGYSWGVEGYIMMSRNKNNQCGIASSASYPLV</sequence>
<dbReference type="KEGG" id="nve:5518038"/>
<accession>A7RRH6</accession>
<dbReference type="FunCoup" id="A7RRH6">
    <property type="interactions" value="238"/>
</dbReference>
<dbReference type="GO" id="GO:0004197">
    <property type="term" value="F:cysteine-type endopeptidase activity"/>
    <property type="evidence" value="ECO:0000318"/>
    <property type="project" value="GO_Central"/>
</dbReference>
<evidence type="ECO:0000256" key="1">
    <source>
        <dbReference type="ARBA" id="ARBA00008455"/>
    </source>
</evidence>
<evidence type="ECO:0000256" key="3">
    <source>
        <dbReference type="ARBA" id="ARBA00022801"/>
    </source>
</evidence>
<dbReference type="InterPro" id="IPR013201">
    <property type="entry name" value="Prot_inhib_I29"/>
</dbReference>
<dbReference type="PROSITE" id="PS00639">
    <property type="entry name" value="THIOL_PROTEASE_HIS"/>
    <property type="match status" value="1"/>
</dbReference>
<keyword evidence="7" id="KW-0732">Signal</keyword>
<dbReference type="STRING" id="45351.A7RRH6"/>
<dbReference type="InterPro" id="IPR000668">
    <property type="entry name" value="Peptidase_C1A_C"/>
</dbReference>
<dbReference type="InterPro" id="IPR000169">
    <property type="entry name" value="Pept_cys_AS"/>
</dbReference>
<evidence type="ECO:0000313" key="11">
    <source>
        <dbReference type="Proteomes" id="UP000001593"/>
    </source>
</evidence>
<dbReference type="GO" id="GO:0008656">
    <property type="term" value="F:cysteine-type endopeptidase activator activity involved in apoptotic process"/>
    <property type="evidence" value="ECO:0000318"/>
    <property type="project" value="GO_Central"/>
</dbReference>
<dbReference type="Pfam" id="PF08246">
    <property type="entry name" value="Inhibitor_I29"/>
    <property type="match status" value="1"/>
</dbReference>
<gene>
    <name evidence="10" type="ORF">NEMVEDRAFT_v1g228590</name>
</gene>
<dbReference type="InterPro" id="IPR038765">
    <property type="entry name" value="Papain-like_cys_pep_sf"/>
</dbReference>
<dbReference type="SMART" id="SM00645">
    <property type="entry name" value="Pept_C1"/>
    <property type="match status" value="1"/>
</dbReference>
<keyword evidence="3" id="KW-0378">Hydrolase</keyword>